<sequence length="175" mass="20208">MDFWKIVLFSVLILMLSPFQVEVSSHEKQAWLKKVKEYDGVPYKWGGNSKEGIDCSGLVIELYHAIGIFLFKYENTLLLDVSADVLFKYNTRPIEFSELEPGDLIFYDTENDGIIDHVAIFAKKENGIIWVWDATDKIGNTVINKVSLRPAFELPHRYPKFGRPLKITNLLSEFF</sequence>
<dbReference type="EMBL" id="CP007389">
    <property type="protein sequence ID" value="APT73213.1"/>
    <property type="molecule type" value="Genomic_DNA"/>
</dbReference>
<keyword evidence="2" id="KW-0645">Protease</keyword>
<evidence type="ECO:0000256" key="4">
    <source>
        <dbReference type="ARBA" id="ARBA00022807"/>
    </source>
</evidence>
<evidence type="ECO:0000256" key="2">
    <source>
        <dbReference type="ARBA" id="ARBA00022670"/>
    </source>
</evidence>
<evidence type="ECO:0000313" key="6">
    <source>
        <dbReference type="EMBL" id="APT73213.1"/>
    </source>
</evidence>
<protein>
    <submittedName>
        <fullName evidence="6">Hydrolase</fullName>
    </submittedName>
</protein>
<dbReference type="Proteomes" id="UP000185490">
    <property type="component" value="Chromosome"/>
</dbReference>
<comment type="similarity">
    <text evidence="1">Belongs to the peptidase C40 family.</text>
</comment>
<dbReference type="Pfam" id="PF00877">
    <property type="entry name" value="NLPC_P60"/>
    <property type="match status" value="1"/>
</dbReference>
<evidence type="ECO:0000256" key="3">
    <source>
        <dbReference type="ARBA" id="ARBA00022801"/>
    </source>
</evidence>
<dbReference type="PANTHER" id="PTHR47053">
    <property type="entry name" value="MUREIN DD-ENDOPEPTIDASE MEPH-RELATED"/>
    <property type="match status" value="1"/>
</dbReference>
<name>A0ABN4USQ8_9BACT</name>
<proteinExistence type="inferred from homology"/>
<dbReference type="SUPFAM" id="SSF54001">
    <property type="entry name" value="Cysteine proteinases"/>
    <property type="match status" value="1"/>
</dbReference>
<dbReference type="GO" id="GO:0016787">
    <property type="term" value="F:hydrolase activity"/>
    <property type="evidence" value="ECO:0007669"/>
    <property type="project" value="UniProtKB-KW"/>
</dbReference>
<accession>A0ABN4USQ8</accession>
<dbReference type="InterPro" id="IPR000064">
    <property type="entry name" value="NLP_P60_dom"/>
</dbReference>
<organism evidence="6 7">
    <name type="scientific">Thermosipho melanesiensis</name>
    <dbReference type="NCBI Taxonomy" id="46541"/>
    <lineage>
        <taxon>Bacteria</taxon>
        <taxon>Thermotogati</taxon>
        <taxon>Thermotogota</taxon>
        <taxon>Thermotogae</taxon>
        <taxon>Thermotogales</taxon>
        <taxon>Fervidobacteriaceae</taxon>
        <taxon>Thermosipho</taxon>
    </lineage>
</organism>
<dbReference type="InterPro" id="IPR038765">
    <property type="entry name" value="Papain-like_cys_pep_sf"/>
</dbReference>
<dbReference type="PANTHER" id="PTHR47053:SF1">
    <property type="entry name" value="MUREIN DD-ENDOPEPTIDASE MEPH-RELATED"/>
    <property type="match status" value="1"/>
</dbReference>
<keyword evidence="3 6" id="KW-0378">Hydrolase</keyword>
<keyword evidence="4" id="KW-0788">Thiol protease</keyword>
<dbReference type="Gene3D" id="3.90.1720.10">
    <property type="entry name" value="endopeptidase domain like (from Nostoc punctiforme)"/>
    <property type="match status" value="1"/>
</dbReference>
<evidence type="ECO:0000313" key="7">
    <source>
        <dbReference type="Proteomes" id="UP000185490"/>
    </source>
</evidence>
<keyword evidence="7" id="KW-1185">Reference proteome</keyword>
<dbReference type="RefSeq" id="WP_012056370.1">
    <property type="nucleotide sequence ID" value="NZ_CP007389.1"/>
</dbReference>
<gene>
    <name evidence="6" type="ORF">BW47_00745</name>
</gene>
<feature type="domain" description="NlpC/P60" evidence="5">
    <location>
        <begin position="25"/>
        <end position="159"/>
    </location>
</feature>
<dbReference type="InterPro" id="IPR051202">
    <property type="entry name" value="Peptidase_C40"/>
</dbReference>
<dbReference type="PROSITE" id="PS51935">
    <property type="entry name" value="NLPC_P60"/>
    <property type="match status" value="1"/>
</dbReference>
<evidence type="ECO:0000259" key="5">
    <source>
        <dbReference type="PROSITE" id="PS51935"/>
    </source>
</evidence>
<reference evidence="6 7" key="1">
    <citation type="submission" date="2014-02" db="EMBL/GenBank/DDBJ databases">
        <title>Diversity of Thermotogales isolates from hydrothermal vents.</title>
        <authorList>
            <person name="Haverkamp T.H.A."/>
            <person name="Lossouarn J."/>
            <person name="Geslin C."/>
            <person name="Nesbo C.L."/>
        </authorList>
    </citation>
    <scope>NUCLEOTIDE SEQUENCE [LARGE SCALE GENOMIC DNA]</scope>
    <source>
        <strain evidence="6 7">431</strain>
    </source>
</reference>
<evidence type="ECO:0000256" key="1">
    <source>
        <dbReference type="ARBA" id="ARBA00007074"/>
    </source>
</evidence>